<dbReference type="EMBL" id="MHCL01000022">
    <property type="protein sequence ID" value="OGY20829.1"/>
    <property type="molecule type" value="Genomic_DNA"/>
</dbReference>
<protein>
    <recommendedName>
        <fullName evidence="2">M23ase beta-sheet core domain-containing protein</fullName>
    </recommendedName>
</protein>
<organism evidence="3 4">
    <name type="scientific">Candidatus Chisholmbacteria bacterium RIFCSPLOWO2_01_FULL_49_14</name>
    <dbReference type="NCBI Taxonomy" id="1797593"/>
    <lineage>
        <taxon>Bacteria</taxon>
        <taxon>Candidatus Chisholmiibacteriota</taxon>
    </lineage>
</organism>
<dbReference type="Proteomes" id="UP000176723">
    <property type="component" value="Unassembled WGS sequence"/>
</dbReference>
<keyword evidence="1" id="KW-0812">Transmembrane</keyword>
<dbReference type="InterPro" id="IPR050570">
    <property type="entry name" value="Cell_wall_metabolism_enzyme"/>
</dbReference>
<gene>
    <name evidence="3" type="ORF">A3A65_02630</name>
</gene>
<feature type="domain" description="M23ase beta-sheet core" evidence="2">
    <location>
        <begin position="304"/>
        <end position="402"/>
    </location>
</feature>
<dbReference type="PANTHER" id="PTHR21666:SF270">
    <property type="entry name" value="MUREIN HYDROLASE ACTIVATOR ENVC"/>
    <property type="match status" value="1"/>
</dbReference>
<reference evidence="3 4" key="1">
    <citation type="journal article" date="2016" name="Nat. Commun.">
        <title>Thousands of microbial genomes shed light on interconnected biogeochemical processes in an aquifer system.</title>
        <authorList>
            <person name="Anantharaman K."/>
            <person name="Brown C.T."/>
            <person name="Hug L.A."/>
            <person name="Sharon I."/>
            <person name="Castelle C.J."/>
            <person name="Probst A.J."/>
            <person name="Thomas B.C."/>
            <person name="Singh A."/>
            <person name="Wilkins M.J."/>
            <person name="Karaoz U."/>
            <person name="Brodie E.L."/>
            <person name="Williams K.H."/>
            <person name="Hubbard S.S."/>
            <person name="Banfield J.F."/>
        </authorList>
    </citation>
    <scope>NUCLEOTIDE SEQUENCE [LARGE SCALE GENOMIC DNA]</scope>
</reference>
<dbReference type="CDD" id="cd12797">
    <property type="entry name" value="M23_peptidase"/>
    <property type="match status" value="1"/>
</dbReference>
<keyword evidence="1" id="KW-1133">Transmembrane helix</keyword>
<keyword evidence="1" id="KW-0472">Membrane</keyword>
<dbReference type="SUPFAM" id="SSF51261">
    <property type="entry name" value="Duplicated hybrid motif"/>
    <property type="match status" value="1"/>
</dbReference>
<dbReference type="AlphaFoldDB" id="A0A1G1VZJ2"/>
<dbReference type="GO" id="GO:0004222">
    <property type="term" value="F:metalloendopeptidase activity"/>
    <property type="evidence" value="ECO:0007669"/>
    <property type="project" value="TreeGrafter"/>
</dbReference>
<evidence type="ECO:0000259" key="2">
    <source>
        <dbReference type="Pfam" id="PF01551"/>
    </source>
</evidence>
<dbReference type="Pfam" id="PF01551">
    <property type="entry name" value="Peptidase_M23"/>
    <property type="match status" value="1"/>
</dbReference>
<evidence type="ECO:0000313" key="3">
    <source>
        <dbReference type="EMBL" id="OGY20829.1"/>
    </source>
</evidence>
<sequence>MSDSDQEQSGWFGWLRFSLGELAFGCLLFSCVFFLATSYLVHQIVAPNFDVAWEKIKPHLPWAMEDTLKYFLAGDYPYLPGDVELPDDLKARANAYGFTEYDLKALIAGAQRFNIRWEDVVAIQINAQWHGGFRDMFFLALAISEFLDEHHYHDPIITCPEATPTPPPEGEPAEECVPINPRHEAIKALNPSGGNEWLNRVLATSDAWKQPLKSAIIRSIDPDEPDNLMLIFLEMLSYRIKGYYNEIILVDGQPVIVNDPEVPAIPYPDVITSFFANPFPGSSITGYCFGCPVYNEKGELIREHHPGVDLGGIGSAPVYAAHEGEVIYAGWMNSGSLWISGIVVGIRGTYPDGTQVCTLYGHGTPDTLSVDVGRYVYAGDQLFIADNTGFSFGTHLHFDLRFGDGTFCAASVNPSGFVPGIP</sequence>
<accession>A0A1G1VZJ2</accession>
<dbReference type="PANTHER" id="PTHR21666">
    <property type="entry name" value="PEPTIDASE-RELATED"/>
    <property type="match status" value="1"/>
</dbReference>
<evidence type="ECO:0000313" key="4">
    <source>
        <dbReference type="Proteomes" id="UP000176723"/>
    </source>
</evidence>
<dbReference type="InterPro" id="IPR016047">
    <property type="entry name" value="M23ase_b-sheet_dom"/>
</dbReference>
<dbReference type="Gene3D" id="2.70.70.10">
    <property type="entry name" value="Glucose Permease (Domain IIA)"/>
    <property type="match status" value="1"/>
</dbReference>
<name>A0A1G1VZJ2_9BACT</name>
<evidence type="ECO:0000256" key="1">
    <source>
        <dbReference type="SAM" id="Phobius"/>
    </source>
</evidence>
<comment type="caution">
    <text evidence="3">The sequence shown here is derived from an EMBL/GenBank/DDBJ whole genome shotgun (WGS) entry which is preliminary data.</text>
</comment>
<dbReference type="STRING" id="1797593.A3A65_02630"/>
<feature type="transmembrane region" description="Helical" evidence="1">
    <location>
        <begin position="21"/>
        <end position="41"/>
    </location>
</feature>
<proteinExistence type="predicted"/>
<dbReference type="InterPro" id="IPR011055">
    <property type="entry name" value="Dup_hybrid_motif"/>
</dbReference>